<protein>
    <submittedName>
        <fullName evidence="2">SDR family oxidoreductase</fullName>
    </submittedName>
</protein>
<dbReference type="RefSeq" id="WP_255059688.1">
    <property type="nucleotide sequence ID" value="NZ_JANDBD010000003.1"/>
</dbReference>
<dbReference type="InterPro" id="IPR036291">
    <property type="entry name" value="NAD(P)-bd_dom_sf"/>
</dbReference>
<dbReference type="Pfam" id="PF13561">
    <property type="entry name" value="adh_short_C2"/>
    <property type="match status" value="1"/>
</dbReference>
<evidence type="ECO:0000313" key="2">
    <source>
        <dbReference type="EMBL" id="MCP9272512.1"/>
    </source>
</evidence>
<name>A0ABT1M141_9MYCO</name>
<comment type="caution">
    <text evidence="2">The sequence shown here is derived from an EMBL/GenBank/DDBJ whole genome shotgun (WGS) entry which is preliminary data.</text>
</comment>
<dbReference type="SUPFAM" id="SSF51735">
    <property type="entry name" value="NAD(P)-binding Rossmann-fold domains"/>
    <property type="match status" value="1"/>
</dbReference>
<reference evidence="2 3" key="1">
    <citation type="submission" date="2022-06" db="EMBL/GenBank/DDBJ databases">
        <title>Mycolicibacterium sp. CAU 1645 isolated from seawater.</title>
        <authorList>
            <person name="Kim W."/>
        </authorList>
    </citation>
    <scope>NUCLEOTIDE SEQUENCE [LARGE SCALE GENOMIC DNA]</scope>
    <source>
        <strain evidence="2 3">CAU 1645</strain>
    </source>
</reference>
<feature type="region of interest" description="Disordered" evidence="1">
    <location>
        <begin position="42"/>
        <end position="66"/>
    </location>
</feature>
<evidence type="ECO:0000256" key="1">
    <source>
        <dbReference type="SAM" id="MobiDB-lite"/>
    </source>
</evidence>
<dbReference type="InterPro" id="IPR002347">
    <property type="entry name" value="SDR_fam"/>
</dbReference>
<accession>A0ABT1M141</accession>
<sequence>MRIGARFVELDVTSDDSVSAAATAIEADGGLDVLINNAGIAERTPTGSYVPTPTRPPIRCDRPSRPTSSVWCASSAHSYRCWRSRASQPSSTSVAHFR</sequence>
<proteinExistence type="predicted"/>
<gene>
    <name evidence="2" type="ORF">NM203_09980</name>
</gene>
<dbReference type="Gene3D" id="3.40.50.720">
    <property type="entry name" value="NAD(P)-binding Rossmann-like Domain"/>
    <property type="match status" value="1"/>
</dbReference>
<organism evidence="2 3">
    <name type="scientific">Mycolicibacterium arenosum</name>
    <dbReference type="NCBI Taxonomy" id="2952157"/>
    <lineage>
        <taxon>Bacteria</taxon>
        <taxon>Bacillati</taxon>
        <taxon>Actinomycetota</taxon>
        <taxon>Actinomycetes</taxon>
        <taxon>Mycobacteriales</taxon>
        <taxon>Mycobacteriaceae</taxon>
        <taxon>Mycolicibacterium</taxon>
    </lineage>
</organism>
<dbReference type="EMBL" id="JANDBD010000003">
    <property type="protein sequence ID" value="MCP9272512.1"/>
    <property type="molecule type" value="Genomic_DNA"/>
</dbReference>
<dbReference type="Proteomes" id="UP001651690">
    <property type="component" value="Unassembled WGS sequence"/>
</dbReference>
<keyword evidence="3" id="KW-1185">Reference proteome</keyword>
<evidence type="ECO:0000313" key="3">
    <source>
        <dbReference type="Proteomes" id="UP001651690"/>
    </source>
</evidence>